<dbReference type="InterPro" id="IPR045755">
    <property type="entry name" value="FtsL-like"/>
</dbReference>
<feature type="compositionally biased region" description="Basic residues" evidence="2">
    <location>
        <begin position="97"/>
        <end position="106"/>
    </location>
</feature>
<keyword evidence="3" id="KW-0472">Membrane</keyword>
<accession>A0A4R6TIL0</accession>
<organism evidence="4 5">
    <name type="scientific">Zeaxanthinibacter enoshimensis</name>
    <dbReference type="NCBI Taxonomy" id="392009"/>
    <lineage>
        <taxon>Bacteria</taxon>
        <taxon>Pseudomonadati</taxon>
        <taxon>Bacteroidota</taxon>
        <taxon>Flavobacteriia</taxon>
        <taxon>Flavobacteriales</taxon>
        <taxon>Flavobacteriaceae</taxon>
        <taxon>Zeaxanthinibacter</taxon>
    </lineage>
</organism>
<gene>
    <name evidence="4" type="ORF">CLV82_1361</name>
</gene>
<protein>
    <recommendedName>
        <fullName evidence="6">S-adenosyl-methyltransferase</fullName>
    </recommendedName>
</protein>
<dbReference type="EMBL" id="SNYI01000002">
    <property type="protein sequence ID" value="TDQ30674.1"/>
    <property type="molecule type" value="Genomic_DNA"/>
</dbReference>
<dbReference type="Pfam" id="PF19579">
    <property type="entry name" value="FtsL_2"/>
    <property type="match status" value="1"/>
</dbReference>
<evidence type="ECO:0000256" key="2">
    <source>
        <dbReference type="SAM" id="MobiDB-lite"/>
    </source>
</evidence>
<dbReference type="Proteomes" id="UP000295468">
    <property type="component" value="Unassembled WGS sequence"/>
</dbReference>
<dbReference type="RefSeq" id="WP_133643564.1">
    <property type="nucleotide sequence ID" value="NZ_JBFIMA010000088.1"/>
</dbReference>
<proteinExistence type="predicted"/>
<keyword evidence="3" id="KW-1133">Transmembrane helix</keyword>
<evidence type="ECO:0000256" key="1">
    <source>
        <dbReference type="SAM" id="Coils"/>
    </source>
</evidence>
<reference evidence="4 5" key="1">
    <citation type="submission" date="2019-03" db="EMBL/GenBank/DDBJ databases">
        <title>Genomic Encyclopedia of Archaeal and Bacterial Type Strains, Phase II (KMG-II): from individual species to whole genera.</title>
        <authorList>
            <person name="Goeker M."/>
        </authorList>
    </citation>
    <scope>NUCLEOTIDE SEQUENCE [LARGE SCALE GENOMIC DNA]</scope>
    <source>
        <strain evidence="4 5">DSM 18435</strain>
    </source>
</reference>
<keyword evidence="1" id="KW-0175">Coiled coil</keyword>
<keyword evidence="3" id="KW-0812">Transmembrane</keyword>
<keyword evidence="5" id="KW-1185">Reference proteome</keyword>
<evidence type="ECO:0000313" key="5">
    <source>
        <dbReference type="Proteomes" id="UP000295468"/>
    </source>
</evidence>
<feature type="transmembrane region" description="Helical" evidence="3">
    <location>
        <begin position="23"/>
        <end position="40"/>
    </location>
</feature>
<dbReference type="AlphaFoldDB" id="A0A4R6TIL0"/>
<dbReference type="OrthoDB" id="1132266at2"/>
<feature type="coiled-coil region" evidence="1">
    <location>
        <begin position="43"/>
        <end position="77"/>
    </location>
</feature>
<evidence type="ECO:0000313" key="4">
    <source>
        <dbReference type="EMBL" id="TDQ30674.1"/>
    </source>
</evidence>
<evidence type="ECO:0008006" key="6">
    <source>
        <dbReference type="Google" id="ProtNLM"/>
    </source>
</evidence>
<feature type="region of interest" description="Disordered" evidence="2">
    <location>
        <begin position="85"/>
        <end position="106"/>
    </location>
</feature>
<evidence type="ECO:0000256" key="3">
    <source>
        <dbReference type="SAM" id="Phobius"/>
    </source>
</evidence>
<sequence>MKKGIVDILRGKFLISSDAPKNWTFIIFTSFLATVMIASAHSADRKVHKVAALNEEVKELRSQFVDMRSDVQKLKLESTIRESVKEDGLLPSENPPKKIKVKAKKS</sequence>
<comment type="caution">
    <text evidence="4">The sequence shown here is derived from an EMBL/GenBank/DDBJ whole genome shotgun (WGS) entry which is preliminary data.</text>
</comment>
<name>A0A4R6TIL0_9FLAO</name>